<dbReference type="PROSITE" id="PS00198">
    <property type="entry name" value="4FE4S_FER_1"/>
    <property type="match status" value="1"/>
</dbReference>
<comment type="caution">
    <text evidence="5">The sequence shown here is derived from an EMBL/GenBank/DDBJ whole genome shotgun (WGS) entry which is preliminary data.</text>
</comment>
<dbReference type="Proteomes" id="UP001078443">
    <property type="component" value="Unassembled WGS sequence"/>
</dbReference>
<dbReference type="Pfam" id="PF04432">
    <property type="entry name" value="FrhB_FdhB_C"/>
    <property type="match status" value="1"/>
</dbReference>
<feature type="domain" description="4Fe-4S ferredoxin-type" evidence="4">
    <location>
        <begin position="1"/>
        <end position="32"/>
    </location>
</feature>
<dbReference type="InterPro" id="IPR017896">
    <property type="entry name" value="4Fe4S_Fe-S-bd"/>
</dbReference>
<evidence type="ECO:0000313" key="5">
    <source>
        <dbReference type="EMBL" id="MCY6484514.1"/>
    </source>
</evidence>
<dbReference type="PROSITE" id="PS51379">
    <property type="entry name" value="4FE4S_FER_2"/>
    <property type="match status" value="2"/>
</dbReference>
<dbReference type="InterPro" id="IPR007525">
    <property type="entry name" value="FrhB_FdhB_C"/>
</dbReference>
<evidence type="ECO:0000256" key="1">
    <source>
        <dbReference type="ARBA" id="ARBA00022723"/>
    </source>
</evidence>
<organism evidence="5 6">
    <name type="scientific">Clostridium aestuarii</name>
    <dbReference type="NCBI Taxonomy" id="338193"/>
    <lineage>
        <taxon>Bacteria</taxon>
        <taxon>Bacillati</taxon>
        <taxon>Bacillota</taxon>
        <taxon>Clostridia</taxon>
        <taxon>Eubacteriales</taxon>
        <taxon>Clostridiaceae</taxon>
        <taxon>Clostridium</taxon>
    </lineage>
</organism>
<protein>
    <submittedName>
        <fullName evidence="5">Coenzyme F420 hydrogenase/dehydrogenase, beta subunit C-terminal domain</fullName>
    </submittedName>
</protein>
<dbReference type="PANTHER" id="PTHR43193">
    <property type="match status" value="1"/>
</dbReference>
<gene>
    <name evidence="5" type="ORF">OW763_09195</name>
</gene>
<dbReference type="Gene3D" id="3.30.70.20">
    <property type="match status" value="1"/>
</dbReference>
<evidence type="ECO:0000259" key="4">
    <source>
        <dbReference type="PROSITE" id="PS51379"/>
    </source>
</evidence>
<dbReference type="InterPro" id="IPR052977">
    <property type="entry name" value="Polyferredoxin-like_ET"/>
</dbReference>
<keyword evidence="6" id="KW-1185">Reference proteome</keyword>
<name>A0ABT4CZV0_9CLOT</name>
<evidence type="ECO:0000313" key="6">
    <source>
        <dbReference type="Proteomes" id="UP001078443"/>
    </source>
</evidence>
<dbReference type="Pfam" id="PF12838">
    <property type="entry name" value="Fer4_7"/>
    <property type="match status" value="1"/>
</dbReference>
<sequence>MINISKEKKYDCCGCNACTQICPTQCISMVVDEEGFKYPQIMKDKCIGCNKCEKVCPIIQQKNNNSTYDDLKPKTIGGWHKNEEVRKKSSSGGTFTLLAEFVLKNKGIVFGAGFNEDLEVNHLSVEKIEDLDKLRGSKYVQSNIKDTYLKVKENLEKSRMVLFVGTPCQTAGLNIFLNKDYDTLFKCDFICHGVPSPSVFKKYIAYLEERYQDKVIEFKFRNKDKGWKPRGQMGTIIKFKTGRIKRFMPAYKDFFMNGFLTDIYLRPSCYNCQFKSVPKNYSDLTVADFWGVNAIYPELNDNKGTSLVFINTEKGEKLFDKIKCNFYHIQCDFDKAIKKNPSLLNSSKPSNKREKFFEQLDKKSFKTLALKYMTIFSRVIHISIKFINRK</sequence>
<keyword evidence="3" id="KW-0411">Iron-sulfur</keyword>
<keyword evidence="1" id="KW-0479">Metal-binding</keyword>
<dbReference type="SUPFAM" id="SSF54862">
    <property type="entry name" value="4Fe-4S ferredoxins"/>
    <property type="match status" value="1"/>
</dbReference>
<evidence type="ECO:0000256" key="2">
    <source>
        <dbReference type="ARBA" id="ARBA00023004"/>
    </source>
</evidence>
<feature type="domain" description="4Fe-4S ferredoxin-type" evidence="4">
    <location>
        <begin position="37"/>
        <end position="64"/>
    </location>
</feature>
<dbReference type="EMBL" id="JAPQER010000003">
    <property type="protein sequence ID" value="MCY6484514.1"/>
    <property type="molecule type" value="Genomic_DNA"/>
</dbReference>
<proteinExistence type="predicted"/>
<dbReference type="InterPro" id="IPR017900">
    <property type="entry name" value="4Fe4S_Fe_S_CS"/>
</dbReference>
<dbReference type="PANTHER" id="PTHR43193:SF2">
    <property type="entry name" value="POLYFERREDOXIN PROTEIN FWDF"/>
    <property type="match status" value="1"/>
</dbReference>
<reference evidence="5" key="1">
    <citation type="submission" date="2022-12" db="EMBL/GenBank/DDBJ databases">
        <authorList>
            <person name="Wang J."/>
        </authorList>
    </citation>
    <scope>NUCLEOTIDE SEQUENCE</scope>
    <source>
        <strain evidence="5">HY-45-18</strain>
    </source>
</reference>
<dbReference type="RefSeq" id="WP_268040816.1">
    <property type="nucleotide sequence ID" value="NZ_JAPQER010000003.1"/>
</dbReference>
<evidence type="ECO:0000256" key="3">
    <source>
        <dbReference type="ARBA" id="ARBA00023014"/>
    </source>
</evidence>
<keyword evidence="2" id="KW-0408">Iron</keyword>
<accession>A0ABT4CZV0</accession>